<dbReference type="InterPro" id="IPR001633">
    <property type="entry name" value="EAL_dom"/>
</dbReference>
<gene>
    <name evidence="2" type="ORF">HUE57_14475</name>
</gene>
<dbReference type="InterPro" id="IPR050706">
    <property type="entry name" value="Cyclic-di-GMP_PDE-like"/>
</dbReference>
<dbReference type="EMBL" id="CP054491">
    <property type="protein sequence ID" value="QKQ28293.1"/>
    <property type="molecule type" value="Genomic_DNA"/>
</dbReference>
<dbReference type="PROSITE" id="PS50883">
    <property type="entry name" value="EAL"/>
    <property type="match status" value="1"/>
</dbReference>
<feature type="domain" description="EAL" evidence="1">
    <location>
        <begin position="1"/>
        <end position="77"/>
    </location>
</feature>
<evidence type="ECO:0000313" key="3">
    <source>
        <dbReference type="Proteomes" id="UP000509658"/>
    </source>
</evidence>
<dbReference type="GO" id="GO:0071111">
    <property type="term" value="F:cyclic-guanylate-specific phosphodiesterase activity"/>
    <property type="evidence" value="ECO:0007669"/>
    <property type="project" value="InterPro"/>
</dbReference>
<evidence type="ECO:0000259" key="1">
    <source>
        <dbReference type="PROSITE" id="PS50883"/>
    </source>
</evidence>
<sequence length="92" mass="10170">MDKSFIDGIPDDPEDAAIVKAVIALGKGLEMKIVAEGVEGEDQRDYIAREGCDEVQGYLYAPRYPCLISGHYLSQISNIDQRVIPVSARWQA</sequence>
<protein>
    <submittedName>
        <fullName evidence="2">EAL domain-containing protein</fullName>
    </submittedName>
</protein>
<keyword evidence="3" id="KW-1185">Reference proteome</keyword>
<dbReference type="AlphaFoldDB" id="A0A6N0I187"/>
<name>A0A6N0I187_9GAMM</name>
<dbReference type="InterPro" id="IPR035919">
    <property type="entry name" value="EAL_sf"/>
</dbReference>
<organism evidence="2 3">
    <name type="scientific">Candidatus Reidiella endopervernicosa</name>
    <dbReference type="NCBI Taxonomy" id="2738883"/>
    <lineage>
        <taxon>Bacteria</taxon>
        <taxon>Pseudomonadati</taxon>
        <taxon>Pseudomonadota</taxon>
        <taxon>Gammaproteobacteria</taxon>
        <taxon>Candidatus Reidiella</taxon>
    </lineage>
</organism>
<reference evidence="2 3" key="1">
    <citation type="submission" date="2020-05" db="EMBL/GenBank/DDBJ databases">
        <title>Horizontal transmission and recombination maintain forever young bacterial symbiont genomes.</title>
        <authorList>
            <person name="Russell S.L."/>
            <person name="Pepper-Tunick E."/>
            <person name="Svedberg J."/>
            <person name="Byrne A."/>
            <person name="Ruelas Castillo J."/>
            <person name="Vollmers C."/>
            <person name="Beinart R.A."/>
            <person name="Corbett-Detig R."/>
        </authorList>
    </citation>
    <scope>NUCLEOTIDE SEQUENCE [LARGE SCALE GENOMIC DNA]</scope>
    <source>
        <strain evidence="2">Santa_Monica_outfall</strain>
    </source>
</reference>
<dbReference type="PANTHER" id="PTHR33121:SF71">
    <property type="entry name" value="OXYGEN SENSOR PROTEIN DOSP"/>
    <property type="match status" value="1"/>
</dbReference>
<dbReference type="KEGG" id="rev:HUE57_14475"/>
<evidence type="ECO:0000313" key="2">
    <source>
        <dbReference type="EMBL" id="QKQ28293.1"/>
    </source>
</evidence>
<dbReference type="SUPFAM" id="SSF141868">
    <property type="entry name" value="EAL domain-like"/>
    <property type="match status" value="1"/>
</dbReference>
<dbReference type="PANTHER" id="PTHR33121">
    <property type="entry name" value="CYCLIC DI-GMP PHOSPHODIESTERASE PDEF"/>
    <property type="match status" value="1"/>
</dbReference>
<proteinExistence type="predicted"/>
<dbReference type="Pfam" id="PF00563">
    <property type="entry name" value="EAL"/>
    <property type="match status" value="1"/>
</dbReference>
<dbReference type="CDD" id="cd01948">
    <property type="entry name" value="EAL"/>
    <property type="match status" value="1"/>
</dbReference>
<dbReference type="Gene3D" id="3.20.20.450">
    <property type="entry name" value="EAL domain"/>
    <property type="match status" value="1"/>
</dbReference>
<dbReference type="Proteomes" id="UP000509658">
    <property type="component" value="Chromosome"/>
</dbReference>
<accession>A0A6N0I187</accession>